<proteinExistence type="predicted"/>
<protein>
    <submittedName>
        <fullName evidence="2">Uncharacterized protein</fullName>
    </submittedName>
</protein>
<keyword evidence="1" id="KW-0812">Transmembrane</keyword>
<evidence type="ECO:0000256" key="1">
    <source>
        <dbReference type="SAM" id="Phobius"/>
    </source>
</evidence>
<dbReference type="AlphaFoldDB" id="A0A3P7JPG4"/>
<dbReference type="EMBL" id="UYYB01138875">
    <property type="protein sequence ID" value="VDM85316.1"/>
    <property type="molecule type" value="Genomic_DNA"/>
</dbReference>
<name>A0A3P7JPG4_STRVU</name>
<accession>A0A3P7JPG4</accession>
<evidence type="ECO:0000313" key="3">
    <source>
        <dbReference type="Proteomes" id="UP000270094"/>
    </source>
</evidence>
<dbReference type="Proteomes" id="UP000270094">
    <property type="component" value="Unassembled WGS sequence"/>
</dbReference>
<keyword evidence="1" id="KW-1133">Transmembrane helix</keyword>
<dbReference type="OrthoDB" id="297496at2759"/>
<sequence length="68" mass="7711">MANNDDSTLCGRLRLRAVFLHLGLVAACTAYIVVGAWLFQAIERPVELQIREEALSKFEKVREVRIPI</sequence>
<keyword evidence="3" id="KW-1185">Reference proteome</keyword>
<organism evidence="2 3">
    <name type="scientific">Strongylus vulgaris</name>
    <name type="common">Blood worm</name>
    <dbReference type="NCBI Taxonomy" id="40348"/>
    <lineage>
        <taxon>Eukaryota</taxon>
        <taxon>Metazoa</taxon>
        <taxon>Ecdysozoa</taxon>
        <taxon>Nematoda</taxon>
        <taxon>Chromadorea</taxon>
        <taxon>Rhabditida</taxon>
        <taxon>Rhabditina</taxon>
        <taxon>Rhabditomorpha</taxon>
        <taxon>Strongyloidea</taxon>
        <taxon>Strongylidae</taxon>
        <taxon>Strongylus</taxon>
    </lineage>
</organism>
<dbReference type="Gene3D" id="1.10.287.70">
    <property type="match status" value="1"/>
</dbReference>
<feature type="transmembrane region" description="Helical" evidence="1">
    <location>
        <begin position="18"/>
        <end position="39"/>
    </location>
</feature>
<reference evidence="2 3" key="1">
    <citation type="submission" date="2018-11" db="EMBL/GenBank/DDBJ databases">
        <authorList>
            <consortium name="Pathogen Informatics"/>
        </authorList>
    </citation>
    <scope>NUCLEOTIDE SEQUENCE [LARGE SCALE GENOMIC DNA]</scope>
</reference>
<gene>
    <name evidence="2" type="ORF">SVUK_LOCUS20314</name>
</gene>
<keyword evidence="1" id="KW-0472">Membrane</keyword>
<evidence type="ECO:0000313" key="2">
    <source>
        <dbReference type="EMBL" id="VDM85316.1"/>
    </source>
</evidence>